<accession>A0A518EQA7</accession>
<organism evidence="1 2">
    <name type="scientific">Saltatorellus ferox</name>
    <dbReference type="NCBI Taxonomy" id="2528018"/>
    <lineage>
        <taxon>Bacteria</taxon>
        <taxon>Pseudomonadati</taxon>
        <taxon>Planctomycetota</taxon>
        <taxon>Planctomycetia</taxon>
        <taxon>Planctomycetia incertae sedis</taxon>
        <taxon>Saltatorellus</taxon>
    </lineage>
</organism>
<dbReference type="Proteomes" id="UP000320390">
    <property type="component" value="Chromosome"/>
</dbReference>
<evidence type="ECO:0000313" key="1">
    <source>
        <dbReference type="EMBL" id="QDV06277.1"/>
    </source>
</evidence>
<reference evidence="1 2" key="1">
    <citation type="submission" date="2019-02" db="EMBL/GenBank/DDBJ databases">
        <title>Deep-cultivation of Planctomycetes and their phenomic and genomic characterization uncovers novel biology.</title>
        <authorList>
            <person name="Wiegand S."/>
            <person name="Jogler M."/>
            <person name="Boedeker C."/>
            <person name="Pinto D."/>
            <person name="Vollmers J."/>
            <person name="Rivas-Marin E."/>
            <person name="Kohn T."/>
            <person name="Peeters S.H."/>
            <person name="Heuer A."/>
            <person name="Rast P."/>
            <person name="Oberbeckmann S."/>
            <person name="Bunk B."/>
            <person name="Jeske O."/>
            <person name="Meyerdierks A."/>
            <person name="Storesund J.E."/>
            <person name="Kallscheuer N."/>
            <person name="Luecker S."/>
            <person name="Lage O.M."/>
            <person name="Pohl T."/>
            <person name="Merkel B.J."/>
            <person name="Hornburger P."/>
            <person name="Mueller R.-W."/>
            <person name="Bruemmer F."/>
            <person name="Labrenz M."/>
            <person name="Spormann A.M."/>
            <person name="Op den Camp H."/>
            <person name="Overmann J."/>
            <person name="Amann R."/>
            <person name="Jetten M.S.M."/>
            <person name="Mascher T."/>
            <person name="Medema M.H."/>
            <person name="Devos D.P."/>
            <person name="Kaster A.-K."/>
            <person name="Ovreas L."/>
            <person name="Rohde M."/>
            <person name="Galperin M.Y."/>
            <person name="Jogler C."/>
        </authorList>
    </citation>
    <scope>NUCLEOTIDE SEQUENCE [LARGE SCALE GENOMIC DNA]</scope>
    <source>
        <strain evidence="1 2">Poly30</strain>
    </source>
</reference>
<dbReference type="RefSeq" id="WP_145196317.1">
    <property type="nucleotide sequence ID" value="NZ_CP036434.1"/>
</dbReference>
<dbReference type="EMBL" id="CP036434">
    <property type="protein sequence ID" value="QDV06277.1"/>
    <property type="molecule type" value="Genomic_DNA"/>
</dbReference>
<evidence type="ECO:0000313" key="2">
    <source>
        <dbReference type="Proteomes" id="UP000320390"/>
    </source>
</evidence>
<name>A0A518EQA7_9BACT</name>
<gene>
    <name evidence="1" type="ORF">Poly30_17850</name>
</gene>
<proteinExistence type="predicted"/>
<keyword evidence="2" id="KW-1185">Reference proteome</keyword>
<sequence length="750" mass="79175">MADRPSLSSVPTLALVATSVLFASLGTTLALRGFVLGESGRGTQEPTLDAAAALIDHPRIEIRAGSSEESVVRGAALRLASAWRDLGHAGALASSAESDAETAGHMVVTRPFPESLPAESKFWASLGLTREGDLLVTGEGHAWPMESAGVAITLMPAHLERAGERLAPLELADVASACAGAITVIIGKTADSASVVHGLDALGRGGPPVAPRLVLWSEGQRVFEARLDERGGAILPGAEFSVVSGPRPAGERFQELSQRAAGIVSTIGSFGWESQAPRVLEWSSLAARARDGAAQRAGWYDAAVHALVVKAGVPASEDDALFAFAEAELLSAFGPPGTPWLARGLVHELVRSSGGFTLEEIESRSGAVTFDEIVGPGRGRNRMVLAPAEARLARCLCEELGMGVAEAWGLAVAGNVDLDRSLRERWKASLQRFPIERRSPSMRLTKSGARVEVKATASELASPDFLRELDRIAALGFRGIALEVHVPVAPPGATERRHALDGLGGWGRDVTIQGDGLVLACALEARSRGLDVTLAPRFVTSASGGAGRQQIHGSSERLLLYGERRALAMEGMAWLAEQAEATGLVVLDSEDMPWIYPDAASVPDPEALAALENTRRQALVYSAPFAGERFVFTPAPRVRDLALENLASPALRGLLQGPLAHVKLRVGLDVQRRLQGSGWRERSSSSEVAAEPARSEFALVGPWYVRARDADRSGVDAPDLSFEEDARLRDLSGAISAEAVPGAAGSDRPR</sequence>
<protein>
    <submittedName>
        <fullName evidence="1">Uncharacterized protein</fullName>
    </submittedName>
</protein>
<dbReference type="AlphaFoldDB" id="A0A518EQA7"/>